<keyword evidence="3" id="KW-0378">Hydrolase</keyword>
<organism evidence="7 8">
    <name type="scientific">Tautonia sociabilis</name>
    <dbReference type="NCBI Taxonomy" id="2080755"/>
    <lineage>
        <taxon>Bacteria</taxon>
        <taxon>Pseudomonadati</taxon>
        <taxon>Planctomycetota</taxon>
        <taxon>Planctomycetia</taxon>
        <taxon>Isosphaerales</taxon>
        <taxon>Isosphaeraceae</taxon>
        <taxon>Tautonia</taxon>
    </lineage>
</organism>
<name>A0A432MQU3_9BACT</name>
<reference evidence="7 8" key="2">
    <citation type="submission" date="2019-01" db="EMBL/GenBank/DDBJ databases">
        <title>Tautonia sociabilis, a novel thermotolerant planctomycete of Isosphaeraceae family, isolated from a 4000 m deep subterranean habitat.</title>
        <authorList>
            <person name="Kovaleva O.L."/>
            <person name="Elcheninov A.G."/>
            <person name="Van Heerden E."/>
            <person name="Toshchakov S.V."/>
            <person name="Novikov A."/>
            <person name="Bonch-Osmolovskaya E.A."/>
            <person name="Kublanov I.V."/>
        </authorList>
    </citation>
    <scope>NUCLEOTIDE SEQUENCE [LARGE SCALE GENOMIC DNA]</scope>
    <source>
        <strain evidence="7 8">GM2012</strain>
    </source>
</reference>
<evidence type="ECO:0000256" key="5">
    <source>
        <dbReference type="SAM" id="SignalP"/>
    </source>
</evidence>
<dbReference type="RefSeq" id="WP_126723583.1">
    <property type="nucleotide sequence ID" value="NZ_RYZH01000002.1"/>
</dbReference>
<comment type="caution">
    <text evidence="7">The sequence shown here is derived from an EMBL/GenBank/DDBJ whole genome shotgun (WGS) entry which is preliminary data.</text>
</comment>
<proteinExistence type="inferred from homology"/>
<dbReference type="PROSITE" id="PS00523">
    <property type="entry name" value="SULFATASE_1"/>
    <property type="match status" value="1"/>
</dbReference>
<accession>A0A432MQU3</accession>
<protein>
    <submittedName>
        <fullName evidence="7">Sulfatase</fullName>
    </submittedName>
</protein>
<dbReference type="Gene3D" id="3.40.720.10">
    <property type="entry name" value="Alkaline Phosphatase, subunit A"/>
    <property type="match status" value="1"/>
</dbReference>
<evidence type="ECO:0000259" key="6">
    <source>
        <dbReference type="Pfam" id="PF00884"/>
    </source>
</evidence>
<evidence type="ECO:0000313" key="8">
    <source>
        <dbReference type="Proteomes" id="UP000280296"/>
    </source>
</evidence>
<evidence type="ECO:0000313" key="7">
    <source>
        <dbReference type="EMBL" id="RUL89507.1"/>
    </source>
</evidence>
<evidence type="ECO:0000256" key="2">
    <source>
        <dbReference type="ARBA" id="ARBA00022723"/>
    </source>
</evidence>
<dbReference type="GO" id="GO:0004065">
    <property type="term" value="F:arylsulfatase activity"/>
    <property type="evidence" value="ECO:0007669"/>
    <property type="project" value="TreeGrafter"/>
</dbReference>
<evidence type="ECO:0000256" key="4">
    <source>
        <dbReference type="ARBA" id="ARBA00022837"/>
    </source>
</evidence>
<feature type="chain" id="PRO_5019329359" evidence="5">
    <location>
        <begin position="20"/>
        <end position="483"/>
    </location>
</feature>
<keyword evidence="2" id="KW-0479">Metal-binding</keyword>
<dbReference type="CDD" id="cd16027">
    <property type="entry name" value="SGSH"/>
    <property type="match status" value="1"/>
</dbReference>
<dbReference type="Pfam" id="PF00884">
    <property type="entry name" value="Sulfatase"/>
    <property type="match status" value="1"/>
</dbReference>
<keyword evidence="8" id="KW-1185">Reference proteome</keyword>
<dbReference type="PANTHER" id="PTHR42693">
    <property type="entry name" value="ARYLSULFATASE FAMILY MEMBER"/>
    <property type="match status" value="1"/>
</dbReference>
<dbReference type="GO" id="GO:0046872">
    <property type="term" value="F:metal ion binding"/>
    <property type="evidence" value="ECO:0007669"/>
    <property type="project" value="UniProtKB-KW"/>
</dbReference>
<reference evidence="7 8" key="1">
    <citation type="submission" date="2018-12" db="EMBL/GenBank/DDBJ databases">
        <authorList>
            <person name="Toschakov S.V."/>
        </authorList>
    </citation>
    <scope>NUCLEOTIDE SEQUENCE [LARGE SCALE GENOMIC DNA]</scope>
    <source>
        <strain evidence="7 8">GM2012</strain>
    </source>
</reference>
<dbReference type="Proteomes" id="UP000280296">
    <property type="component" value="Unassembled WGS sequence"/>
</dbReference>
<dbReference type="EMBL" id="RYZH01000002">
    <property type="protein sequence ID" value="RUL89507.1"/>
    <property type="molecule type" value="Genomic_DNA"/>
</dbReference>
<dbReference type="AlphaFoldDB" id="A0A432MQU3"/>
<dbReference type="SUPFAM" id="SSF53649">
    <property type="entry name" value="Alkaline phosphatase-like"/>
    <property type="match status" value="1"/>
</dbReference>
<feature type="domain" description="Sulfatase N-terminal" evidence="6">
    <location>
        <begin position="24"/>
        <end position="298"/>
    </location>
</feature>
<dbReference type="InterPro" id="IPR024607">
    <property type="entry name" value="Sulfatase_CS"/>
</dbReference>
<keyword evidence="5" id="KW-0732">Signal</keyword>
<gene>
    <name evidence="7" type="ORF">TsocGM_01685</name>
</gene>
<sequence length="483" mass="54335">MRLAALLAPIAYLAAGASAADDRPNIVWIIAEDMSPHFGCYGEKTIATPNVDRLASEGVRFANAFVTAPVCSPSRSALITGMYQTTIGAHHHRSGRGALTISLPSPVEPVPELFRAAGYHVSNGTIDGRPGKTDYNFEYDDSLYDGSDWSGRAEGQPFFAQLQLHGGKLRHAGNWAERAERVLGSLTDPESVTLPPYYPRDPVILEDWARYLDTVRYTDLEVGRILDRLDSEGLSESTYIFFITDHGISHARGKQFLYEEGIKIPVVVRGPGIEPGSVRHDLVAHIDLAAASLDLAGIPVPDWMQARPLFAEDHEPRPFVVSARDRCDETVDGIRSIRTDRYKLIRNLYPERPYLQPNAYKDHKEILIALRRLHDEGALNEAQLLQFAERRPRFELYDLEADPWELHDLARDPKHLDVVFGLRNELDRWMAASGDLGQQPEPEAMYDSDMAVYLENVRRNDPDRAAELEETIRLMKRWASEGK</sequence>
<dbReference type="InterPro" id="IPR050738">
    <property type="entry name" value="Sulfatase"/>
</dbReference>
<dbReference type="OrthoDB" id="9763613at2"/>
<dbReference type="InterPro" id="IPR000917">
    <property type="entry name" value="Sulfatase_N"/>
</dbReference>
<dbReference type="PANTHER" id="PTHR42693:SF53">
    <property type="entry name" value="ENDO-4-O-SULFATASE"/>
    <property type="match status" value="1"/>
</dbReference>
<comment type="similarity">
    <text evidence="1">Belongs to the sulfatase family.</text>
</comment>
<dbReference type="InterPro" id="IPR017850">
    <property type="entry name" value="Alkaline_phosphatase_core_sf"/>
</dbReference>
<evidence type="ECO:0000256" key="3">
    <source>
        <dbReference type="ARBA" id="ARBA00022801"/>
    </source>
</evidence>
<feature type="signal peptide" evidence="5">
    <location>
        <begin position="1"/>
        <end position="19"/>
    </location>
</feature>
<evidence type="ECO:0000256" key="1">
    <source>
        <dbReference type="ARBA" id="ARBA00008779"/>
    </source>
</evidence>
<keyword evidence="4" id="KW-0106">Calcium</keyword>